<dbReference type="GO" id="GO:0019028">
    <property type="term" value="C:viral capsid"/>
    <property type="evidence" value="ECO:0007669"/>
    <property type="project" value="UniProtKB-KW"/>
</dbReference>
<gene>
    <name evidence="12" type="primary">V2</name>
</gene>
<keyword evidence="5 10" id="KW-0941">Suppressor of RNA silencing</keyword>
<keyword evidence="8 10" id="KW-1035">Host cytoplasm</keyword>
<evidence type="ECO:0000256" key="4">
    <source>
        <dbReference type="ARBA" id="ARBA00011105"/>
    </source>
</evidence>
<reference evidence="12" key="2">
    <citation type="submission" date="2017-10" db="EMBL/GenBank/DDBJ databases">
        <title>Characterization of Begomoviruses infecting tomato.</title>
        <authorList>
            <person name="Shahid R."/>
            <person name="Khan F."/>
            <person name="Raza A."/>
            <person name="Amin I."/>
            <person name="Mansoor S."/>
        </authorList>
    </citation>
    <scope>NUCLEOTIDE SEQUENCE</scope>
</reference>
<dbReference type="InterPro" id="IPR005159">
    <property type="entry name" value="WCCH"/>
</dbReference>
<keyword evidence="7" id="KW-1090">Inhibition of host innate immune response by virus</keyword>
<sequence>MWDPLLNEFPETVHGFRCMLAVKYLQLVDKTYSPDTVGYDLIRDLISVIRARNYVEATSRYAHFHARFEGTSPSQLRQPLWSSCSCPHCPRHRSKGDGPTGPCIGSPESTECTGALMCLRAVRVRVRSNRSMLRMILVTWVR</sequence>
<feature type="domain" description="WCCH motif" evidence="11">
    <location>
        <begin position="79"/>
        <end position="95"/>
    </location>
</feature>
<dbReference type="GO" id="GO:0044220">
    <property type="term" value="C:host cell perinuclear region of cytoplasm"/>
    <property type="evidence" value="ECO:0007669"/>
    <property type="project" value="UniProtKB-SubCell"/>
</dbReference>
<keyword evidence="9" id="KW-0899">Viral immunoevasion</keyword>
<organism evidence="12">
    <name type="scientific">Tomato leaf curl Gujarat virus</name>
    <dbReference type="NCBI Taxonomy" id="219299"/>
    <lineage>
        <taxon>Viruses</taxon>
        <taxon>Monodnaviria</taxon>
        <taxon>Shotokuvirae</taxon>
        <taxon>Cressdnaviricota</taxon>
        <taxon>Repensiviricetes</taxon>
        <taxon>Geplafuvirales</taxon>
        <taxon>Geminiviridae</taxon>
        <taxon>Begomovirus</taxon>
        <taxon>Begomovirus solanumgujaratense</taxon>
    </lineage>
</organism>
<name>A0A292PHZ8_9GEMI</name>
<dbReference type="InterPro" id="IPR002511">
    <property type="entry name" value="Gemini_V2"/>
</dbReference>
<evidence type="ECO:0000256" key="1">
    <source>
        <dbReference type="ARBA" id="ARBA00003603"/>
    </source>
</evidence>
<dbReference type="GO" id="GO:0052170">
    <property type="term" value="P:symbiont-mediated suppression of host innate immune response"/>
    <property type="evidence" value="ECO:0007669"/>
    <property type="project" value="UniProtKB-KW"/>
</dbReference>
<evidence type="ECO:0000256" key="3">
    <source>
        <dbReference type="ARBA" id="ARBA00009397"/>
    </source>
</evidence>
<evidence type="ECO:0000256" key="8">
    <source>
        <dbReference type="ARBA" id="ARBA00023200"/>
    </source>
</evidence>
<evidence type="ECO:0000256" key="5">
    <source>
        <dbReference type="ARBA" id="ARBA00022463"/>
    </source>
</evidence>
<evidence type="ECO:0000313" key="12">
    <source>
        <dbReference type="EMBL" id="CUH74562.1"/>
    </source>
</evidence>
<evidence type="ECO:0000256" key="10">
    <source>
        <dbReference type="RuleBase" id="RU364051"/>
    </source>
</evidence>
<comment type="subunit">
    <text evidence="4 10">Interacts with host SGS3.</text>
</comment>
<evidence type="ECO:0000256" key="9">
    <source>
        <dbReference type="ARBA" id="ARBA00023280"/>
    </source>
</evidence>
<proteinExistence type="inferred from homology"/>
<evidence type="ECO:0000256" key="2">
    <source>
        <dbReference type="ARBA" id="ARBA00004407"/>
    </source>
</evidence>
<dbReference type="Pfam" id="PF01524">
    <property type="entry name" value="Gemini_V2"/>
    <property type="match status" value="1"/>
</dbReference>
<keyword evidence="12" id="KW-0167">Capsid protein</keyword>
<comment type="function">
    <text evidence="1 10">Through its interaction with host SGS3, acts as a suppressor of RNA-mediated gene silencing, also known as post-transcriptional gene silencing (PTGS), a mechanism of plant viral defense that limits the accumulation of viral RNAs.</text>
</comment>
<dbReference type="Pfam" id="PF03716">
    <property type="entry name" value="WCCH"/>
    <property type="match status" value="1"/>
</dbReference>
<dbReference type="EMBL" id="LN878128">
    <property type="protein sequence ID" value="CUH74562.1"/>
    <property type="molecule type" value="Genomic_DNA"/>
</dbReference>
<keyword evidence="12" id="KW-0946">Virion</keyword>
<dbReference type="GO" id="GO:0060967">
    <property type="term" value="P:negative regulation of gene silencing by regulatory ncRNA"/>
    <property type="evidence" value="ECO:0007669"/>
    <property type="project" value="InterPro"/>
</dbReference>
<comment type="subcellular location">
    <subcellularLocation>
        <location evidence="2 10">Host cytoplasm</location>
        <location evidence="2 10">Host perinuclear region</location>
    </subcellularLocation>
</comment>
<evidence type="ECO:0000256" key="6">
    <source>
        <dbReference type="ARBA" id="ARBA00022581"/>
    </source>
</evidence>
<protein>
    <recommendedName>
        <fullName evidence="10">Protein V2</fullName>
    </recommendedName>
</protein>
<evidence type="ECO:0000259" key="11">
    <source>
        <dbReference type="Pfam" id="PF03716"/>
    </source>
</evidence>
<comment type="similarity">
    <text evidence="3 10">Belongs to the geminiviridae protein AV2/V2 family.</text>
</comment>
<evidence type="ECO:0000256" key="7">
    <source>
        <dbReference type="ARBA" id="ARBA00022632"/>
    </source>
</evidence>
<keyword evidence="6 10" id="KW-0945">Host-virus interaction</keyword>
<reference evidence="12" key="1">
    <citation type="submission" date="2015-08" db="EMBL/GenBank/DDBJ databases">
        <authorList>
            <person name="Babu N.S."/>
            <person name="Beckwith C.J."/>
            <person name="Beseler K.G."/>
            <person name="Brison A."/>
            <person name="Carone J.V."/>
            <person name="Caskin T.P."/>
            <person name="Diamond M."/>
            <person name="Durham M.E."/>
            <person name="Foxe J.M."/>
            <person name="Go M."/>
            <person name="Henderson B.A."/>
            <person name="Jones I.B."/>
            <person name="McGettigan J.A."/>
            <person name="Micheletti S.J."/>
            <person name="Nasrallah M.E."/>
            <person name="Ortiz D."/>
            <person name="Piller C.R."/>
            <person name="Privatt S.R."/>
            <person name="Schneider S.L."/>
            <person name="Sharp S."/>
            <person name="Smith T.C."/>
            <person name="Stanton J.D."/>
            <person name="Ullery H.E."/>
            <person name="Wilson R.J."/>
            <person name="Serrano M.G."/>
            <person name="Buck G."/>
            <person name="Lee V."/>
            <person name="Wang Y."/>
            <person name="Carvalho R."/>
            <person name="Voegtly L."/>
            <person name="Shi R."/>
            <person name="Duckworth R."/>
            <person name="Johnson A."/>
            <person name="Loviza R."/>
            <person name="Walstead R."/>
            <person name="Shah Z."/>
            <person name="Kiflezghi M."/>
            <person name="Wade K."/>
            <person name="Ball S.L."/>
            <person name="Bradley K.W."/>
            <person name="Asai D.J."/>
            <person name="Bowman C.A."/>
            <person name="Russell D.A."/>
            <person name="Pope W.H."/>
            <person name="Jacobs-Sera D."/>
            <person name="Hendrix R.W."/>
            <person name="Hatfull G.F."/>
        </authorList>
    </citation>
    <scope>NUCLEOTIDE SEQUENCE</scope>
</reference>
<accession>A0A292PHZ8</accession>